<dbReference type="InterPro" id="IPR027124">
    <property type="entry name" value="Swc5/CFDP1/2"/>
</dbReference>
<dbReference type="GO" id="GO:0000812">
    <property type="term" value="C:Swr1 complex"/>
    <property type="evidence" value="ECO:0007669"/>
    <property type="project" value="TreeGrafter"/>
</dbReference>
<comment type="function">
    <text evidence="3">Component of the SWR1 complex which mediates the ATP-dependent exchange of histone H2A for the H2A variant HZT1 leading to transcriptional regulation of selected genes by chromatin remodeling. Involved in chromosome stability.</text>
</comment>
<dbReference type="RefSeq" id="XP_017988288.1">
    <property type="nucleotide sequence ID" value="XM_018132799.1"/>
</dbReference>
<dbReference type="OrthoDB" id="445677at2759"/>
<dbReference type="Pfam" id="PF07572">
    <property type="entry name" value="BCNT"/>
    <property type="match status" value="1"/>
</dbReference>
<organism evidence="6 7">
    <name type="scientific">Eremothecium sinecaudum</name>
    <dbReference type="NCBI Taxonomy" id="45286"/>
    <lineage>
        <taxon>Eukaryota</taxon>
        <taxon>Fungi</taxon>
        <taxon>Dikarya</taxon>
        <taxon>Ascomycota</taxon>
        <taxon>Saccharomycotina</taxon>
        <taxon>Saccharomycetes</taxon>
        <taxon>Saccharomycetales</taxon>
        <taxon>Saccharomycetaceae</taxon>
        <taxon>Eremothecium</taxon>
    </lineage>
</organism>
<dbReference type="EMBL" id="CP014245">
    <property type="protein sequence ID" value="AMD21292.1"/>
    <property type="molecule type" value="Genomic_DNA"/>
</dbReference>
<name>A0A0X8HTM2_9SACH</name>
<sequence>MSDTVEPAILDFDGDDYNESQDEDFDPTKLETTVRGNDSSDSDDEKEDEEDRSYNDYKGYSKGEMYSGDTQDKSNILISTRSARKAQEELARSSKYERLDSEPISNKIKELWEDLKVLSGKQLHSKQSIMATEGTARDNDLREEEILIDRTYMFAGEMVRNKKWVLKSSAEGKEYLKSLKVKEKQQEASKVKSTRTPGATRAEGMNNLRRPLKRPPLLEQIISGAIKPKLTTLEKSKLDWATYVDKEGINDELQSHNKDGYLAKQDFLAKVQLTKDEQYKEMRRNELKKRTTTIE</sequence>
<keyword evidence="7" id="KW-1185">Reference proteome</keyword>
<dbReference type="AlphaFoldDB" id="A0A0X8HTM2"/>
<feature type="compositionally biased region" description="Acidic residues" evidence="4">
    <location>
        <begin position="12"/>
        <end position="25"/>
    </location>
</feature>
<dbReference type="PANTHER" id="PTHR48407:SF1">
    <property type="entry name" value="CRANIOFACIAL DEVELOPMENT PROTEIN 1"/>
    <property type="match status" value="1"/>
</dbReference>
<accession>A0A0X8HTM2</accession>
<dbReference type="Proteomes" id="UP000243052">
    <property type="component" value="Chromosome v"/>
</dbReference>
<reference evidence="6 7" key="1">
    <citation type="submission" date="2016-01" db="EMBL/GenBank/DDBJ databases">
        <title>Genome sequence of the yeast Holleya sinecauda.</title>
        <authorList>
            <person name="Dietrich F.S."/>
        </authorList>
    </citation>
    <scope>NUCLEOTIDE SEQUENCE [LARGE SCALE GENOMIC DNA]</scope>
    <source>
        <strain evidence="6 7">ATCC 58844</strain>
    </source>
</reference>
<feature type="domain" description="BCNT-C" evidence="5">
    <location>
        <begin position="212"/>
        <end position="289"/>
    </location>
</feature>
<feature type="region of interest" description="Disordered" evidence="4">
    <location>
        <begin position="1"/>
        <end position="75"/>
    </location>
</feature>
<feature type="compositionally biased region" description="Acidic residues" evidence="4">
    <location>
        <begin position="40"/>
        <end position="51"/>
    </location>
</feature>
<proteinExistence type="inferred from homology"/>
<evidence type="ECO:0000256" key="2">
    <source>
        <dbReference type="ARBA" id="ARBA00019138"/>
    </source>
</evidence>
<gene>
    <name evidence="6" type="ORF">AW171_hschr53236</name>
</gene>
<protein>
    <recommendedName>
        <fullName evidence="2">SWR1-complex protein 5</fullName>
    </recommendedName>
</protein>
<evidence type="ECO:0000256" key="1">
    <source>
        <dbReference type="ARBA" id="ARBA00010465"/>
    </source>
</evidence>
<evidence type="ECO:0000256" key="4">
    <source>
        <dbReference type="SAM" id="MobiDB-lite"/>
    </source>
</evidence>
<dbReference type="STRING" id="45286.A0A0X8HTM2"/>
<dbReference type="InterPro" id="IPR011421">
    <property type="entry name" value="BCNT-C"/>
</dbReference>
<dbReference type="GeneID" id="28724575"/>
<feature type="compositionally biased region" description="Basic and acidic residues" evidence="4">
    <location>
        <begin position="52"/>
        <end position="61"/>
    </location>
</feature>
<evidence type="ECO:0000313" key="7">
    <source>
        <dbReference type="Proteomes" id="UP000243052"/>
    </source>
</evidence>
<dbReference type="PANTHER" id="PTHR48407">
    <property type="entry name" value="CRANIOFACIAL DEVELOPMENT PROTEIN 1"/>
    <property type="match status" value="1"/>
</dbReference>
<evidence type="ECO:0000256" key="3">
    <source>
        <dbReference type="ARBA" id="ARBA00025222"/>
    </source>
</evidence>
<evidence type="ECO:0000259" key="5">
    <source>
        <dbReference type="PROSITE" id="PS51279"/>
    </source>
</evidence>
<dbReference type="PROSITE" id="PS51279">
    <property type="entry name" value="BCNT_C"/>
    <property type="match status" value="1"/>
</dbReference>
<comment type="similarity">
    <text evidence="1">Belongs to the SWC5 family.</text>
</comment>
<evidence type="ECO:0000313" key="6">
    <source>
        <dbReference type="EMBL" id="AMD21292.1"/>
    </source>
</evidence>